<dbReference type="NCBIfam" id="TIGR03816">
    <property type="entry name" value="tadE_like_DECH"/>
    <property type="match status" value="1"/>
</dbReference>
<feature type="region of interest" description="Disordered" evidence="1">
    <location>
        <begin position="97"/>
        <end position="130"/>
    </location>
</feature>
<evidence type="ECO:0000256" key="1">
    <source>
        <dbReference type="SAM" id="MobiDB-lite"/>
    </source>
</evidence>
<proteinExistence type="predicted"/>
<protein>
    <recommendedName>
        <fullName evidence="4">Helicase/secretion neighborhood TadE-like protein</fullName>
    </recommendedName>
</protein>
<accession>A0ABX8GHA8</accession>
<sequence length="130" mass="12793">MRDAGSGAVLVLAVVAVALSLVLAAGLVGSAHVMAATAATAADLAALAAAQHVADGGADPCAQAAVAARRNGAPMTSCTPGPAGDVTVRVRVTSAIGNARDVARAGPRPRRPPPAPTRRPRRPPPARSSR</sequence>
<organism evidence="2 3">
    <name type="scientific">Cellulomonas dongxiuzhuiae</name>
    <dbReference type="NCBI Taxonomy" id="2819979"/>
    <lineage>
        <taxon>Bacteria</taxon>
        <taxon>Bacillati</taxon>
        <taxon>Actinomycetota</taxon>
        <taxon>Actinomycetes</taxon>
        <taxon>Micrococcales</taxon>
        <taxon>Cellulomonadaceae</taxon>
        <taxon>Cellulomonas</taxon>
    </lineage>
</organism>
<dbReference type="EMBL" id="CP076023">
    <property type="protein sequence ID" value="QWC15360.1"/>
    <property type="molecule type" value="Genomic_DNA"/>
</dbReference>
<dbReference type="RefSeq" id="WP_208195926.1">
    <property type="nucleotide sequence ID" value="NZ_CP076023.1"/>
</dbReference>
<evidence type="ECO:0000313" key="3">
    <source>
        <dbReference type="Proteomes" id="UP000679335"/>
    </source>
</evidence>
<dbReference type="InterPro" id="IPR021202">
    <property type="entry name" value="Rv3654c-like"/>
</dbReference>
<reference evidence="2 3" key="1">
    <citation type="submission" date="2021-05" db="EMBL/GenBank/DDBJ databases">
        <title>Novel species in genus Cellulomonas.</title>
        <authorList>
            <person name="Zhang G."/>
        </authorList>
    </citation>
    <scope>NUCLEOTIDE SEQUENCE [LARGE SCALE GENOMIC DNA]</scope>
    <source>
        <strain evidence="3">zg-ZUI157</strain>
    </source>
</reference>
<evidence type="ECO:0000313" key="2">
    <source>
        <dbReference type="EMBL" id="QWC15360.1"/>
    </source>
</evidence>
<evidence type="ECO:0008006" key="4">
    <source>
        <dbReference type="Google" id="ProtNLM"/>
    </source>
</evidence>
<gene>
    <name evidence="2" type="ORF">KKR89_13735</name>
</gene>
<keyword evidence="3" id="KW-1185">Reference proteome</keyword>
<name>A0ABX8GHA8_9CELL</name>
<dbReference type="Proteomes" id="UP000679335">
    <property type="component" value="Chromosome"/>
</dbReference>
<feature type="compositionally biased region" description="Basic residues" evidence="1">
    <location>
        <begin position="118"/>
        <end position="130"/>
    </location>
</feature>